<dbReference type="Pfam" id="PF03248">
    <property type="entry name" value="Rer1"/>
    <property type="match status" value="1"/>
</dbReference>
<comment type="similarity">
    <text evidence="2 6">Belongs to the RER1 family.</text>
</comment>
<evidence type="ECO:0000256" key="1">
    <source>
        <dbReference type="ARBA" id="ARBA00004141"/>
    </source>
</evidence>
<name>A0A316U6Y1_9BASI</name>
<dbReference type="GO" id="GO:0006621">
    <property type="term" value="P:protein retention in ER lumen"/>
    <property type="evidence" value="ECO:0007669"/>
    <property type="project" value="TreeGrafter"/>
</dbReference>
<reference evidence="8 9" key="1">
    <citation type="journal article" date="2018" name="Mol. Biol. Evol.">
        <title>Broad Genomic Sampling Reveals a Smut Pathogenic Ancestry of the Fungal Clade Ustilaginomycotina.</title>
        <authorList>
            <person name="Kijpornyongpan T."/>
            <person name="Mondo S.J."/>
            <person name="Barry K."/>
            <person name="Sandor L."/>
            <person name="Lee J."/>
            <person name="Lipzen A."/>
            <person name="Pangilinan J."/>
            <person name="LaButti K."/>
            <person name="Hainaut M."/>
            <person name="Henrissat B."/>
            <person name="Grigoriev I.V."/>
            <person name="Spatafora J.W."/>
            <person name="Aime M.C."/>
        </authorList>
    </citation>
    <scope>NUCLEOTIDE SEQUENCE [LARGE SCALE GENOMIC DNA]</scope>
    <source>
        <strain evidence="8 9">MCA 4718</strain>
    </source>
</reference>
<evidence type="ECO:0000256" key="3">
    <source>
        <dbReference type="ARBA" id="ARBA00022692"/>
    </source>
</evidence>
<keyword evidence="4 7" id="KW-1133">Transmembrane helix</keyword>
<dbReference type="PANTHER" id="PTHR10743">
    <property type="entry name" value="PROTEIN RER1"/>
    <property type="match status" value="1"/>
</dbReference>
<dbReference type="Proteomes" id="UP000245942">
    <property type="component" value="Unassembled WGS sequence"/>
</dbReference>
<evidence type="ECO:0000256" key="4">
    <source>
        <dbReference type="ARBA" id="ARBA00022989"/>
    </source>
</evidence>
<dbReference type="EMBL" id="KZ819335">
    <property type="protein sequence ID" value="PWN18695.1"/>
    <property type="molecule type" value="Genomic_DNA"/>
</dbReference>
<sequence>MADVSDPPPAIANAMRQAHQAQMRLQTAIDRTTPFAARRWAATGGLLALFMLRIVLSQGWYIVCYALFIYLLNLFLAFLQPKFDPGMYDDLASQDIEEGEPGLPTSASGASKPAGSGGLMSGVFGNPGPQNGDAAGGEDEFRPFIRRLPEFKFWLSATQAIVISLLCTMTRLCDVPVYWPILLVYFFILFGITMKRQIKHMVKYRYVPFDLGKKVYK</sequence>
<feature type="transmembrane region" description="Helical" evidence="7">
    <location>
        <begin position="177"/>
        <end position="194"/>
    </location>
</feature>
<evidence type="ECO:0000256" key="6">
    <source>
        <dbReference type="PIRNR" id="PIRNR016013"/>
    </source>
</evidence>
<accession>A0A316U6Y1</accession>
<dbReference type="PIRSF" id="PIRSF016013">
    <property type="entry name" value="AtER_Rer1p"/>
    <property type="match status" value="1"/>
</dbReference>
<dbReference type="PANTHER" id="PTHR10743:SF0">
    <property type="entry name" value="PROTEIN RER1"/>
    <property type="match status" value="1"/>
</dbReference>
<keyword evidence="5 6" id="KW-0472">Membrane</keyword>
<feature type="transmembrane region" description="Helical" evidence="7">
    <location>
        <begin position="59"/>
        <end position="79"/>
    </location>
</feature>
<organism evidence="8 9">
    <name type="scientific">Pseudomicrostroma glucosiphilum</name>
    <dbReference type="NCBI Taxonomy" id="1684307"/>
    <lineage>
        <taxon>Eukaryota</taxon>
        <taxon>Fungi</taxon>
        <taxon>Dikarya</taxon>
        <taxon>Basidiomycota</taxon>
        <taxon>Ustilaginomycotina</taxon>
        <taxon>Exobasidiomycetes</taxon>
        <taxon>Microstromatales</taxon>
        <taxon>Microstromatales incertae sedis</taxon>
        <taxon>Pseudomicrostroma</taxon>
    </lineage>
</organism>
<keyword evidence="9" id="KW-1185">Reference proteome</keyword>
<evidence type="ECO:0000313" key="8">
    <source>
        <dbReference type="EMBL" id="PWN18695.1"/>
    </source>
</evidence>
<dbReference type="InterPro" id="IPR004932">
    <property type="entry name" value="Rer1"/>
</dbReference>
<evidence type="ECO:0000256" key="5">
    <source>
        <dbReference type="ARBA" id="ARBA00023136"/>
    </source>
</evidence>
<protein>
    <recommendedName>
        <fullName evidence="6">Protein RER1</fullName>
    </recommendedName>
</protein>
<proteinExistence type="inferred from homology"/>
<dbReference type="STRING" id="1684307.A0A316U6Y1"/>
<dbReference type="AlphaFoldDB" id="A0A316U6Y1"/>
<keyword evidence="3 7" id="KW-0812">Transmembrane</keyword>
<gene>
    <name evidence="8" type="ORF">BCV69DRAFT_263252</name>
</gene>
<comment type="subcellular location">
    <subcellularLocation>
        <location evidence="1">Membrane</location>
        <topology evidence="1">Multi-pass membrane protein</topology>
    </subcellularLocation>
</comment>
<dbReference type="GO" id="GO:0006890">
    <property type="term" value="P:retrograde vesicle-mediated transport, Golgi to endoplasmic reticulum"/>
    <property type="evidence" value="ECO:0007669"/>
    <property type="project" value="TreeGrafter"/>
</dbReference>
<evidence type="ECO:0000256" key="7">
    <source>
        <dbReference type="SAM" id="Phobius"/>
    </source>
</evidence>
<dbReference type="GO" id="GO:0000139">
    <property type="term" value="C:Golgi membrane"/>
    <property type="evidence" value="ECO:0007669"/>
    <property type="project" value="TreeGrafter"/>
</dbReference>
<dbReference type="GO" id="GO:0005783">
    <property type="term" value="C:endoplasmic reticulum"/>
    <property type="evidence" value="ECO:0007669"/>
    <property type="project" value="GOC"/>
</dbReference>
<evidence type="ECO:0000256" key="2">
    <source>
        <dbReference type="ARBA" id="ARBA00006070"/>
    </source>
</evidence>
<comment type="function">
    <text evidence="6">Involved in the retrieval of endoplasmic reticulum membrane proteins from the early Golgi compartment.</text>
</comment>
<dbReference type="GeneID" id="37012467"/>
<evidence type="ECO:0000313" key="9">
    <source>
        <dbReference type="Proteomes" id="UP000245942"/>
    </source>
</evidence>
<dbReference type="RefSeq" id="XP_025345855.1">
    <property type="nucleotide sequence ID" value="XM_025490733.1"/>
</dbReference>
<dbReference type="OrthoDB" id="448250at2759"/>